<gene>
    <name evidence="1" type="ORF">HMPREF1991_01362</name>
</gene>
<organism evidence="1 2">
    <name type="scientific">Hoylesella loescheii DSM 19665 = JCM 12249 = ATCC 15930</name>
    <dbReference type="NCBI Taxonomy" id="1122985"/>
    <lineage>
        <taxon>Bacteria</taxon>
        <taxon>Pseudomonadati</taxon>
        <taxon>Bacteroidota</taxon>
        <taxon>Bacteroidia</taxon>
        <taxon>Bacteroidales</taxon>
        <taxon>Prevotellaceae</taxon>
        <taxon>Hoylesella</taxon>
    </lineage>
</organism>
<name>A0A069QIC8_HOYLO</name>
<evidence type="ECO:0000313" key="2">
    <source>
        <dbReference type="Proteomes" id="UP000027442"/>
    </source>
</evidence>
<dbReference type="HOGENOM" id="CLU_1325365_0_0_10"/>
<protein>
    <submittedName>
        <fullName evidence="1">Uncharacterized protein</fullName>
    </submittedName>
</protein>
<dbReference type="Proteomes" id="UP000027442">
    <property type="component" value="Unassembled WGS sequence"/>
</dbReference>
<sequence length="213" mass="25292">MAKLIFFLILCNMNNDIIVAMFGYKFNKHYFEFNQKNGELEYHDMNSTVRIIDYGDSLYHKIICPDSCATEYRILYYKDSLTVALTLARFYDMYVGPINRYDRRGNLIETKNTDAPFNYSKDDVVNWVKEKYDVDLYKKPQWALMSRSPTAFPHYMLRFLDKNGTPIVYSIDARDGSLIFQNIGGVKTKFKDDSIWYPKKNEKKKEVRTRHLK</sequence>
<comment type="caution">
    <text evidence="1">The sequence shown here is derived from an EMBL/GenBank/DDBJ whole genome shotgun (WGS) entry which is preliminary data.</text>
</comment>
<keyword evidence="2" id="KW-1185">Reference proteome</keyword>
<dbReference type="PATRIC" id="fig|1122985.7.peg.1417"/>
<reference evidence="1 2" key="1">
    <citation type="submission" date="2013-08" db="EMBL/GenBank/DDBJ databases">
        <authorList>
            <person name="Weinstock G."/>
            <person name="Sodergren E."/>
            <person name="Wylie T."/>
            <person name="Fulton L."/>
            <person name="Fulton R."/>
            <person name="Fronick C."/>
            <person name="O'Laughlin M."/>
            <person name="Godfrey J."/>
            <person name="Miner T."/>
            <person name="Herter B."/>
            <person name="Appelbaum E."/>
            <person name="Cordes M."/>
            <person name="Lek S."/>
            <person name="Wollam A."/>
            <person name="Pepin K.H."/>
            <person name="Palsikar V.B."/>
            <person name="Mitreva M."/>
            <person name="Wilson R.K."/>
        </authorList>
    </citation>
    <scope>NUCLEOTIDE SEQUENCE [LARGE SCALE GENOMIC DNA]</scope>
    <source>
        <strain evidence="1 2">ATCC 15930</strain>
    </source>
</reference>
<dbReference type="EMBL" id="JNGW01000057">
    <property type="protein sequence ID" value="KDR52550.1"/>
    <property type="molecule type" value="Genomic_DNA"/>
</dbReference>
<dbReference type="AlphaFoldDB" id="A0A069QIC8"/>
<accession>A0A069QIC8</accession>
<proteinExistence type="predicted"/>
<evidence type="ECO:0000313" key="1">
    <source>
        <dbReference type="EMBL" id="KDR52550.1"/>
    </source>
</evidence>